<feature type="domain" description="Trimeric autotransporter adhesin YadA-like head" evidence="13">
    <location>
        <begin position="236"/>
        <end position="262"/>
    </location>
</feature>
<evidence type="ECO:0000256" key="10">
    <source>
        <dbReference type="ARBA" id="ARBA00023237"/>
    </source>
</evidence>
<proteinExistence type="inferred from homology"/>
<keyword evidence="9" id="KW-0472">Membrane</keyword>
<evidence type="ECO:0000256" key="8">
    <source>
        <dbReference type="ARBA" id="ARBA00022927"/>
    </source>
</evidence>
<reference evidence="15" key="1">
    <citation type="submission" date="2023-10" db="EMBL/GenBank/DDBJ databases">
        <title>Draft Genome Sequence of a Shiga toxin-producing Escherichia coli strain from deer meat showing an IS-element integration in the B-subunit of the Shiga toxin Stx2b gene.</title>
        <authorList>
            <person name="Projahn M."/>
            <person name="Borowiak M."/>
        </authorList>
    </citation>
    <scope>NUCLEOTIDE SEQUENCE</scope>
    <source>
        <strain evidence="15">BfR-EC-18960</strain>
    </source>
</reference>
<gene>
    <name evidence="15" type="ORF">R8G00_28580</name>
</gene>
<dbReference type="SUPFAM" id="SSF101967">
    <property type="entry name" value="Adhesin YadA, collagen-binding domain"/>
    <property type="match status" value="4"/>
</dbReference>
<feature type="domain" description="Trimeric autotransporter adhesin YadA-like head" evidence="13">
    <location>
        <begin position="208"/>
        <end position="234"/>
    </location>
</feature>
<keyword evidence="7 11" id="KW-0732">Signal</keyword>
<dbReference type="InterPro" id="IPR037174">
    <property type="entry name" value="Trimeric_adhesin"/>
</dbReference>
<feature type="domain" description="Trimeric autotransporter adhesin YadA-like head" evidence="13">
    <location>
        <begin position="1233"/>
        <end position="1259"/>
    </location>
</feature>
<dbReference type="Gene3D" id="2.150.10.10">
    <property type="entry name" value="Serralysin-like metalloprotease, C-terminal"/>
    <property type="match status" value="3"/>
</dbReference>
<comment type="caution">
    <text evidence="15">The sequence shown here is derived from an EMBL/GenBank/DDBJ whole genome shotgun (WGS) entry which is preliminary data.</text>
</comment>
<dbReference type="Gene3D" id="3.90.1780.10">
    <property type="entry name" value="Trimeric adhesin"/>
    <property type="match status" value="1"/>
</dbReference>
<evidence type="ECO:0000256" key="7">
    <source>
        <dbReference type="ARBA" id="ARBA00022729"/>
    </source>
</evidence>
<evidence type="ECO:0000256" key="2">
    <source>
        <dbReference type="ARBA" id="ARBA00004442"/>
    </source>
</evidence>
<feature type="domain" description="Trimeric autotransporter adhesin YadA-like C-terminal membrane anchor" evidence="12">
    <location>
        <begin position="1385"/>
        <end position="1445"/>
    </location>
</feature>
<dbReference type="InterPro" id="IPR005594">
    <property type="entry name" value="YadA_C"/>
</dbReference>
<dbReference type="Gene3D" id="1.20.5.170">
    <property type="match status" value="2"/>
</dbReference>
<feature type="domain" description="Trimeric autotransporter adhesin YadA-like stalk" evidence="14">
    <location>
        <begin position="322"/>
        <end position="358"/>
    </location>
</feature>
<keyword evidence="5" id="KW-1134">Transmembrane beta strand</keyword>
<protein>
    <submittedName>
        <fullName evidence="15">YadA-like family protein</fullName>
    </submittedName>
</protein>
<evidence type="ECO:0000313" key="16">
    <source>
        <dbReference type="Proteomes" id="UP001271591"/>
    </source>
</evidence>
<dbReference type="InterPro" id="IPR011049">
    <property type="entry name" value="Serralysin-like_metalloprot_C"/>
</dbReference>
<dbReference type="RefSeq" id="WP_318837802.1">
    <property type="nucleotide sequence ID" value="NZ_JAWPMK010000004.1"/>
</dbReference>
<dbReference type="Gene3D" id="3.30.1300.30">
    <property type="entry name" value="GSPII I/J protein-like"/>
    <property type="match status" value="1"/>
</dbReference>
<evidence type="ECO:0000259" key="14">
    <source>
        <dbReference type="Pfam" id="PF05662"/>
    </source>
</evidence>
<evidence type="ECO:0000259" key="13">
    <source>
        <dbReference type="Pfam" id="PF05658"/>
    </source>
</evidence>
<dbReference type="Pfam" id="PF03895">
    <property type="entry name" value="YadA_anchor"/>
    <property type="match status" value="1"/>
</dbReference>
<dbReference type="GO" id="GO:0009279">
    <property type="term" value="C:cell outer membrane"/>
    <property type="evidence" value="ECO:0007669"/>
    <property type="project" value="UniProtKB-SubCell"/>
</dbReference>
<feature type="signal peptide" evidence="11">
    <location>
        <begin position="1"/>
        <end position="28"/>
    </location>
</feature>
<evidence type="ECO:0000256" key="4">
    <source>
        <dbReference type="ARBA" id="ARBA00022448"/>
    </source>
</evidence>
<sequence length="1445" mass="145896">MNLRKKHICIAISLVLNPASISQVSAQADTNKLTVEVDETSLGHDVYGDDWKSIEIGTTKFTAKDESKGISFDHKSPVAEGRNSIAIGTSAEAGGDISTKEGLYTGESIAIGAKTKATKEQSIAIGGDTKATGWGAIVIGGDDLTPLHGKTYGREKIENGYLASEAQGDGSIALGSRTFAKGELSVSLGSVSSAEGMASNAIGATAEAKGDMATAVGFNALANAGNALAVGSQSSANKNDALAVGSEANAAQNETVALGHGATVTVAKGNVSIGADSRDKQAQKVTEAKVRTKRGAEVTYSGFAGNNAASVVSVGDAGKERQIVNVGAGAVSEKSTDAINGSQLYAIAKTLKDDLDAINPTWTLKDDKGGSATINGGKDNKNGNTLTVKGDGDIAVTVNDKGMTIDGTTLKNEIKNDAIKIKGGDGKTLTKSLGDNVEITGKGPIKTQVAGDKLEISAETASLPVNGGNGKITVNNGDGDKLVTAKNIADAINQSGWKIKADKDTGGVIEGNGQGTETLIKPGDMVTLKAGKNLSVKQSGGDFTFSVIDTPSFSSVQLNGKGNNGSVTLSSEGNKLTLSGGNGAGQNGVVISGVASGLEGKELSTLTNTDKEMKNAASVADLKTAIDGVSSSMQGAGFALKDSDDKEVKQSLGQAIKVSGDSNITTTAITNGDKGLKISLNNDLSVGSNNTPGSIKVNGADGKEAVSLNGQDGTIKLTSSPAAGGKSASATIAVNAGKGGLTDAAGTTKTRLTYTPDGKSPAEELATMNDGLSFEGDDGKIIHKKLNEKLTIKGGAGDNEDVTDSNIRVDANEKGDGLLVRMTRNLRDLASAVFGTGGQITTVNDKGITITTPAAGGGQGNTVSLTGSGLNNGGNQITSVASGLNGTALADAGGDVLNNAANIGDLKNALRDSSAALVNTGFGLQADDGSKVNTSLGKHITVGGDGQNISTTVQNGSLTVRLADNIRLADDGSVSVGGTRMDKNGLTIKDGPSVTVNGIDAAGRVISGVKDGVNDQDAVNVSQLNREISQATAATTWALKTESGDEAVAVSSQTVEVRHGQNTRVSAISKDDKGNYSYEIDVTGIPVEYTDSQGNPLVNIGGRFYTQTEDAATGKLTMTPAEPARVRISSEQPLVLTNVAAGNVSPVSTDAVNGSQLASAARIAGGDNVVWKDGKAALAPDTFSELTTAGGGKTTVNGGVHKTPDNVADAVNMLNREGTKYFKAASSGQAAKAEGRDSIAVGQGAVSRGQNSIAMGNGAEVTRQAAAGSVAVGSHARAGRANTGTYALNGQAVAGRTGSDTAVVSFGQPGQERQLQSVAPGVLSANSTDAVNGSQLHATNRQVAGNTQAINTLGNKFSQLSYRVEELNRDIRGVGASAAAMSGIPQAYLPGKSLMGLGVGGYGGESAIAIGVSRISDNGKMIMKLNAGQNTRGNFSVGAGVGWQW</sequence>
<keyword evidence="8" id="KW-0653">Protein transport</keyword>
<dbReference type="Gene3D" id="2.20.70.140">
    <property type="match status" value="1"/>
</dbReference>
<keyword evidence="6" id="KW-0812">Transmembrane</keyword>
<organism evidence="15 16">
    <name type="scientific">Escherichia coli</name>
    <dbReference type="NCBI Taxonomy" id="562"/>
    <lineage>
        <taxon>Bacteria</taxon>
        <taxon>Pseudomonadati</taxon>
        <taxon>Pseudomonadota</taxon>
        <taxon>Gammaproteobacteria</taxon>
        <taxon>Enterobacterales</taxon>
        <taxon>Enterobacteriaceae</taxon>
        <taxon>Escherichia</taxon>
    </lineage>
</organism>
<dbReference type="GO" id="GO:0009986">
    <property type="term" value="C:cell surface"/>
    <property type="evidence" value="ECO:0007669"/>
    <property type="project" value="UniProtKB-SubCell"/>
</dbReference>
<feature type="domain" description="Trimeric autotransporter adhesin YadA-like stalk" evidence="14">
    <location>
        <begin position="1006"/>
        <end position="1036"/>
    </location>
</feature>
<evidence type="ECO:0000259" key="12">
    <source>
        <dbReference type="Pfam" id="PF03895"/>
    </source>
</evidence>
<feature type="domain" description="Trimeric autotransporter adhesin YadA-like stalk" evidence="14">
    <location>
        <begin position="1318"/>
        <end position="1356"/>
    </location>
</feature>
<evidence type="ECO:0000256" key="5">
    <source>
        <dbReference type="ARBA" id="ARBA00022452"/>
    </source>
</evidence>
<dbReference type="SUPFAM" id="SSF54523">
    <property type="entry name" value="Pili subunits"/>
    <property type="match status" value="1"/>
</dbReference>
<dbReference type="CDD" id="cd12820">
    <property type="entry name" value="LbR_YadA-like"/>
    <property type="match status" value="1"/>
</dbReference>
<feature type="domain" description="Trimeric autotransporter adhesin YadA-like stalk" evidence="14">
    <location>
        <begin position="1136"/>
        <end position="1165"/>
    </location>
</feature>
<dbReference type="Pfam" id="PF05658">
    <property type="entry name" value="YadA_head"/>
    <property type="match status" value="5"/>
</dbReference>
<evidence type="ECO:0000313" key="15">
    <source>
        <dbReference type="EMBL" id="MDW9353392.1"/>
    </source>
</evidence>
<evidence type="ECO:0000256" key="6">
    <source>
        <dbReference type="ARBA" id="ARBA00022692"/>
    </source>
</evidence>
<evidence type="ECO:0000256" key="1">
    <source>
        <dbReference type="ARBA" id="ARBA00004241"/>
    </source>
</evidence>
<accession>A0AAP6B4E8</accession>
<feature type="chain" id="PRO_5042829514" evidence="11">
    <location>
        <begin position="29"/>
        <end position="1445"/>
    </location>
</feature>
<dbReference type="Gene3D" id="6.10.250.2040">
    <property type="match status" value="1"/>
</dbReference>
<feature type="domain" description="Trimeric autotransporter adhesin YadA-like head" evidence="13">
    <location>
        <begin position="79"/>
        <end position="96"/>
    </location>
</feature>
<feature type="domain" description="Trimeric autotransporter adhesin YadA-like head" evidence="13">
    <location>
        <begin position="108"/>
        <end position="127"/>
    </location>
</feature>
<dbReference type="InterPro" id="IPR008640">
    <property type="entry name" value="Adhesin_Head_dom"/>
</dbReference>
<dbReference type="InterPro" id="IPR045584">
    <property type="entry name" value="Pilin-like"/>
</dbReference>
<dbReference type="Proteomes" id="UP001271591">
    <property type="component" value="Unassembled WGS sequence"/>
</dbReference>
<comment type="subcellular location">
    <subcellularLocation>
        <location evidence="2">Cell outer membrane</location>
    </subcellularLocation>
    <subcellularLocation>
        <location evidence="1">Cell surface</location>
    </subcellularLocation>
</comment>
<keyword evidence="10" id="KW-0998">Cell outer membrane</keyword>
<name>A0AAP6B4E8_ECOLX</name>
<evidence type="ECO:0000256" key="9">
    <source>
        <dbReference type="ARBA" id="ARBA00023136"/>
    </source>
</evidence>
<dbReference type="InterPro" id="IPR008635">
    <property type="entry name" value="Coiled_stalk_dom"/>
</dbReference>
<evidence type="ECO:0000256" key="3">
    <source>
        <dbReference type="ARBA" id="ARBA00005848"/>
    </source>
</evidence>
<keyword evidence="4" id="KW-0813">Transport</keyword>
<comment type="similarity">
    <text evidence="3">Belongs to the autotransporter-2 (AT-2) (TC 1.B.40) family.</text>
</comment>
<dbReference type="Pfam" id="PF05662">
    <property type="entry name" value="YadA_stalk"/>
    <property type="match status" value="4"/>
</dbReference>
<evidence type="ECO:0000256" key="11">
    <source>
        <dbReference type="SAM" id="SignalP"/>
    </source>
</evidence>
<dbReference type="GO" id="GO:0015031">
    <property type="term" value="P:protein transport"/>
    <property type="evidence" value="ECO:0007669"/>
    <property type="project" value="UniProtKB-KW"/>
</dbReference>
<dbReference type="EMBL" id="JAWPMK010000004">
    <property type="protein sequence ID" value="MDW9353392.1"/>
    <property type="molecule type" value="Genomic_DNA"/>
</dbReference>